<comment type="caution">
    <text evidence="2">The sequence shown here is derived from an EMBL/GenBank/DDBJ whole genome shotgun (WGS) entry which is preliminary data.</text>
</comment>
<accession>A0A811N3A8</accession>
<sequence length="52" mass="5950">MSQTLQNHLKRYPILSKLLWLALGSFGHATAWLSHQQDYFSDEKEATTSLEG</sequence>
<evidence type="ECO:0000256" key="1">
    <source>
        <dbReference type="SAM" id="Phobius"/>
    </source>
</evidence>
<dbReference type="EMBL" id="CAJGYO010000003">
    <property type="protein sequence ID" value="CAD6217675.1"/>
    <property type="molecule type" value="Genomic_DNA"/>
</dbReference>
<keyword evidence="1" id="KW-1133">Transmembrane helix</keyword>
<dbReference type="Proteomes" id="UP000604825">
    <property type="component" value="Unassembled WGS sequence"/>
</dbReference>
<dbReference type="AlphaFoldDB" id="A0A811N3A8"/>
<protein>
    <submittedName>
        <fullName evidence="2">Uncharacterized protein</fullName>
    </submittedName>
</protein>
<proteinExistence type="predicted"/>
<feature type="transmembrane region" description="Helical" evidence="1">
    <location>
        <begin position="12"/>
        <end position="33"/>
    </location>
</feature>
<keyword evidence="3" id="KW-1185">Reference proteome</keyword>
<reference evidence="2" key="1">
    <citation type="submission" date="2020-10" db="EMBL/GenBank/DDBJ databases">
        <authorList>
            <person name="Han B."/>
            <person name="Lu T."/>
            <person name="Zhao Q."/>
            <person name="Huang X."/>
            <person name="Zhao Y."/>
        </authorList>
    </citation>
    <scope>NUCLEOTIDE SEQUENCE</scope>
</reference>
<keyword evidence="1" id="KW-0472">Membrane</keyword>
<evidence type="ECO:0000313" key="3">
    <source>
        <dbReference type="Proteomes" id="UP000604825"/>
    </source>
</evidence>
<keyword evidence="1" id="KW-0812">Transmembrane</keyword>
<organism evidence="2 3">
    <name type="scientific">Miscanthus lutarioriparius</name>
    <dbReference type="NCBI Taxonomy" id="422564"/>
    <lineage>
        <taxon>Eukaryota</taxon>
        <taxon>Viridiplantae</taxon>
        <taxon>Streptophyta</taxon>
        <taxon>Embryophyta</taxon>
        <taxon>Tracheophyta</taxon>
        <taxon>Spermatophyta</taxon>
        <taxon>Magnoliopsida</taxon>
        <taxon>Liliopsida</taxon>
        <taxon>Poales</taxon>
        <taxon>Poaceae</taxon>
        <taxon>PACMAD clade</taxon>
        <taxon>Panicoideae</taxon>
        <taxon>Andropogonodae</taxon>
        <taxon>Andropogoneae</taxon>
        <taxon>Saccharinae</taxon>
        <taxon>Miscanthus</taxon>
    </lineage>
</organism>
<evidence type="ECO:0000313" key="2">
    <source>
        <dbReference type="EMBL" id="CAD6217675.1"/>
    </source>
</evidence>
<gene>
    <name evidence="2" type="ORF">NCGR_LOCUS11644</name>
</gene>
<name>A0A811N3A8_9POAL</name>